<accession>A0A0A9F9K5</accession>
<proteinExistence type="predicted"/>
<dbReference type="EMBL" id="GBRH01191070">
    <property type="protein sequence ID" value="JAE06826.1"/>
    <property type="molecule type" value="Transcribed_RNA"/>
</dbReference>
<name>A0A0A9F9K5_ARUDO</name>
<reference evidence="1" key="2">
    <citation type="journal article" date="2015" name="Data Brief">
        <title>Shoot transcriptome of the giant reed, Arundo donax.</title>
        <authorList>
            <person name="Barrero R.A."/>
            <person name="Guerrero F.D."/>
            <person name="Moolhuijzen P."/>
            <person name="Goolsby J.A."/>
            <person name="Tidwell J."/>
            <person name="Bellgard S.E."/>
            <person name="Bellgard M.I."/>
        </authorList>
    </citation>
    <scope>NUCLEOTIDE SEQUENCE</scope>
    <source>
        <tissue evidence="1">Shoot tissue taken approximately 20 cm above the soil surface</tissue>
    </source>
</reference>
<protein>
    <submittedName>
        <fullName evidence="1">Uncharacterized protein</fullName>
    </submittedName>
</protein>
<evidence type="ECO:0000313" key="1">
    <source>
        <dbReference type="EMBL" id="JAE06826.1"/>
    </source>
</evidence>
<sequence length="34" mass="3696">MNKPLHCNHTSVVKNSLKNFSKATSSNHSTKVVG</sequence>
<reference evidence="1" key="1">
    <citation type="submission" date="2014-09" db="EMBL/GenBank/DDBJ databases">
        <authorList>
            <person name="Magalhaes I.L.F."/>
            <person name="Oliveira U."/>
            <person name="Santos F.R."/>
            <person name="Vidigal T.H.D.A."/>
            <person name="Brescovit A.D."/>
            <person name="Santos A.J."/>
        </authorList>
    </citation>
    <scope>NUCLEOTIDE SEQUENCE</scope>
    <source>
        <tissue evidence="1">Shoot tissue taken approximately 20 cm above the soil surface</tissue>
    </source>
</reference>
<dbReference type="AlphaFoldDB" id="A0A0A9F9K5"/>
<organism evidence="1">
    <name type="scientific">Arundo donax</name>
    <name type="common">Giant reed</name>
    <name type="synonym">Donax arundinaceus</name>
    <dbReference type="NCBI Taxonomy" id="35708"/>
    <lineage>
        <taxon>Eukaryota</taxon>
        <taxon>Viridiplantae</taxon>
        <taxon>Streptophyta</taxon>
        <taxon>Embryophyta</taxon>
        <taxon>Tracheophyta</taxon>
        <taxon>Spermatophyta</taxon>
        <taxon>Magnoliopsida</taxon>
        <taxon>Liliopsida</taxon>
        <taxon>Poales</taxon>
        <taxon>Poaceae</taxon>
        <taxon>PACMAD clade</taxon>
        <taxon>Arundinoideae</taxon>
        <taxon>Arundineae</taxon>
        <taxon>Arundo</taxon>
    </lineage>
</organism>